<dbReference type="STRING" id="1122155.SAMN02745158_03647"/>
<dbReference type="RefSeq" id="WP_084068097.1">
    <property type="nucleotide sequence ID" value="NZ_FQVI01000027.1"/>
</dbReference>
<evidence type="ECO:0000256" key="1">
    <source>
        <dbReference type="ARBA" id="ARBA00001274"/>
    </source>
</evidence>
<accession>A0A1M5BGY3</accession>
<feature type="domain" description="Tryptophan synthase beta chain-like PALP" evidence="10">
    <location>
        <begin position="17"/>
        <end position="305"/>
    </location>
</feature>
<dbReference type="OrthoDB" id="9811476at2"/>
<evidence type="ECO:0000256" key="2">
    <source>
        <dbReference type="ARBA" id="ARBA00001933"/>
    </source>
</evidence>
<comment type="catalytic activity">
    <reaction evidence="1">
        <text>L-threonine = 2-oxobutanoate + NH4(+)</text>
        <dbReference type="Rhea" id="RHEA:22108"/>
        <dbReference type="ChEBI" id="CHEBI:16763"/>
        <dbReference type="ChEBI" id="CHEBI:28938"/>
        <dbReference type="ChEBI" id="CHEBI:57926"/>
        <dbReference type="EC" id="4.3.1.19"/>
    </reaction>
</comment>
<keyword evidence="6" id="KW-0663">Pyridoxal phosphate</keyword>
<evidence type="ECO:0000256" key="6">
    <source>
        <dbReference type="ARBA" id="ARBA00022898"/>
    </source>
</evidence>
<comment type="similarity">
    <text evidence="4">Belongs to the serine/threonine dehydratase family.</text>
</comment>
<sequence>MIQVSMKDIVEAYALIQPYIMKTPLIYSKPTSDRTGSEVWFKMDNLQSIGAYKIRGAMNNMMSLRGEEVKKGVVAASAGNHSQAVAYGARLRGTSAVVCVPESTPMNKREGALKYGAELVVYGPNYEEAEKKAYEIARETGRKFIHAYESPETIAGQGTVAIECLLEKGDFDAILVPTGGGGLLCGVAIAAKAMNPEIKVYGLQTNTSAPWLKSFHEKRLDNSCPFLPTCADGLEGAITWPNVELALTCVDDIFVVDERTTREGIQWMASKHHFMIEGASATCLGALFEEHEELKGKKVLCLITGGNIDLDKFCNICEETYE</sequence>
<dbReference type="InterPro" id="IPR036052">
    <property type="entry name" value="TrpB-like_PALP_sf"/>
</dbReference>
<evidence type="ECO:0000256" key="8">
    <source>
        <dbReference type="ARBA" id="ARBA00025527"/>
    </source>
</evidence>
<name>A0A1M5BGY3_9CLOT</name>
<evidence type="ECO:0000256" key="4">
    <source>
        <dbReference type="ARBA" id="ARBA00010869"/>
    </source>
</evidence>
<comment type="cofactor">
    <cofactor evidence="2">
        <name>pyridoxal 5'-phosphate</name>
        <dbReference type="ChEBI" id="CHEBI:597326"/>
    </cofactor>
</comment>
<evidence type="ECO:0000313" key="12">
    <source>
        <dbReference type="Proteomes" id="UP000184245"/>
    </source>
</evidence>
<reference evidence="11 12" key="1">
    <citation type="submission" date="2016-11" db="EMBL/GenBank/DDBJ databases">
        <authorList>
            <person name="Jaros S."/>
            <person name="Januszkiewicz K."/>
            <person name="Wedrychowicz H."/>
        </authorList>
    </citation>
    <scope>NUCLEOTIDE SEQUENCE [LARGE SCALE GENOMIC DNA]</scope>
    <source>
        <strain evidence="11 12">DSM 17459</strain>
    </source>
</reference>
<dbReference type="PANTHER" id="PTHR48078:SF6">
    <property type="entry name" value="L-THREONINE DEHYDRATASE CATABOLIC TDCB"/>
    <property type="match status" value="1"/>
</dbReference>
<dbReference type="Pfam" id="PF00291">
    <property type="entry name" value="PALP"/>
    <property type="match status" value="1"/>
</dbReference>
<dbReference type="EMBL" id="FQVI01000027">
    <property type="protein sequence ID" value="SHF41738.1"/>
    <property type="molecule type" value="Genomic_DNA"/>
</dbReference>
<evidence type="ECO:0000256" key="9">
    <source>
        <dbReference type="ARBA" id="ARBA00031427"/>
    </source>
</evidence>
<evidence type="ECO:0000256" key="7">
    <source>
        <dbReference type="ARBA" id="ARBA00023239"/>
    </source>
</evidence>
<protein>
    <recommendedName>
        <fullName evidence="5">threonine ammonia-lyase</fullName>
        <ecNumber evidence="5">4.3.1.19</ecNumber>
    </recommendedName>
    <alternativeName>
        <fullName evidence="9">Threonine deaminase</fullName>
    </alternativeName>
</protein>
<dbReference type="SUPFAM" id="SSF53686">
    <property type="entry name" value="Tryptophan synthase beta subunit-like PLP-dependent enzymes"/>
    <property type="match status" value="1"/>
</dbReference>
<dbReference type="InterPro" id="IPR027278">
    <property type="entry name" value="ACCD_DCysDesulf"/>
</dbReference>
<dbReference type="GO" id="GO:0006567">
    <property type="term" value="P:L-threonine catabolic process"/>
    <property type="evidence" value="ECO:0007669"/>
    <property type="project" value="TreeGrafter"/>
</dbReference>
<dbReference type="GO" id="GO:0016846">
    <property type="term" value="F:carbon-sulfur lyase activity"/>
    <property type="evidence" value="ECO:0007669"/>
    <property type="project" value="UniProtKB-ARBA"/>
</dbReference>
<dbReference type="PANTHER" id="PTHR48078">
    <property type="entry name" value="THREONINE DEHYDRATASE, MITOCHONDRIAL-RELATED"/>
    <property type="match status" value="1"/>
</dbReference>
<comment type="similarity">
    <text evidence="3">Belongs to the ACC deaminase/D-cysteine desulfhydrase family.</text>
</comment>
<evidence type="ECO:0000256" key="3">
    <source>
        <dbReference type="ARBA" id="ARBA00008639"/>
    </source>
</evidence>
<dbReference type="CDD" id="cd01562">
    <property type="entry name" value="Thr-dehyd"/>
    <property type="match status" value="1"/>
</dbReference>
<evidence type="ECO:0000313" key="11">
    <source>
        <dbReference type="EMBL" id="SHF41738.1"/>
    </source>
</evidence>
<comment type="function">
    <text evidence="8">Catalyzes the anaerobic formation of alpha-ketobutyrate and ammonia from threonine in a two-step reaction. The first step involved a dehydration of threonine and a production of enamine intermediates (aminocrotonate), which tautomerizes to its imine form (iminobutyrate). Both intermediates are unstable and short-lived. The second step is the nonenzymatic hydrolysis of the enamine/imine intermediates to form 2-ketobutyrate and free ammonia. In the low water environment of the cell, the second step is accelerated by RidA.</text>
</comment>
<proteinExistence type="inferred from homology"/>
<dbReference type="AlphaFoldDB" id="A0A1M5BGY3"/>
<dbReference type="PIRSF" id="PIRSF006278">
    <property type="entry name" value="ACCD_DCysDesulf"/>
    <property type="match status" value="1"/>
</dbReference>
<keyword evidence="7" id="KW-0456">Lyase</keyword>
<keyword evidence="12" id="KW-1185">Reference proteome</keyword>
<dbReference type="GO" id="GO:0009097">
    <property type="term" value="P:isoleucine biosynthetic process"/>
    <property type="evidence" value="ECO:0007669"/>
    <property type="project" value="TreeGrafter"/>
</dbReference>
<dbReference type="InterPro" id="IPR050147">
    <property type="entry name" value="Ser/Thr_Dehydratase"/>
</dbReference>
<dbReference type="Gene3D" id="3.40.50.1100">
    <property type="match status" value="2"/>
</dbReference>
<dbReference type="FunFam" id="3.40.50.1100:FF:000005">
    <property type="entry name" value="Threonine dehydratase catabolic"/>
    <property type="match status" value="1"/>
</dbReference>
<dbReference type="GO" id="GO:0006565">
    <property type="term" value="P:L-serine catabolic process"/>
    <property type="evidence" value="ECO:0007669"/>
    <property type="project" value="TreeGrafter"/>
</dbReference>
<dbReference type="GO" id="GO:0003941">
    <property type="term" value="F:L-serine ammonia-lyase activity"/>
    <property type="evidence" value="ECO:0007669"/>
    <property type="project" value="TreeGrafter"/>
</dbReference>
<gene>
    <name evidence="11" type="ORF">SAMN02745158_03647</name>
</gene>
<dbReference type="GO" id="GO:0004794">
    <property type="term" value="F:threonine deaminase activity"/>
    <property type="evidence" value="ECO:0007669"/>
    <property type="project" value="UniProtKB-EC"/>
</dbReference>
<dbReference type="Proteomes" id="UP000184245">
    <property type="component" value="Unassembled WGS sequence"/>
</dbReference>
<dbReference type="EC" id="4.3.1.19" evidence="5"/>
<dbReference type="InterPro" id="IPR001926">
    <property type="entry name" value="TrpB-like_PALP"/>
</dbReference>
<evidence type="ECO:0000259" key="10">
    <source>
        <dbReference type="Pfam" id="PF00291"/>
    </source>
</evidence>
<organism evidence="11 12">
    <name type="scientific">Lactonifactor longoviformis DSM 17459</name>
    <dbReference type="NCBI Taxonomy" id="1122155"/>
    <lineage>
        <taxon>Bacteria</taxon>
        <taxon>Bacillati</taxon>
        <taxon>Bacillota</taxon>
        <taxon>Clostridia</taxon>
        <taxon>Eubacteriales</taxon>
        <taxon>Clostridiaceae</taxon>
        <taxon>Lactonifactor</taxon>
    </lineage>
</organism>
<evidence type="ECO:0000256" key="5">
    <source>
        <dbReference type="ARBA" id="ARBA00012096"/>
    </source>
</evidence>